<dbReference type="EMBL" id="HE573021">
    <property type="protein sequence ID" value="CCC47865.1"/>
    <property type="molecule type" value="Genomic_DNA"/>
</dbReference>
<accession>G0TV99</accession>
<proteinExistence type="predicted"/>
<dbReference type="VEuPathDB" id="TriTrypDB:TvY486_0500740"/>
<gene>
    <name evidence="2" type="ORF">TVY486_0500740</name>
</gene>
<dbReference type="AlphaFoldDB" id="G0TV99"/>
<sequence>MSRGQTYMIRLLDDSQIFTSFLYSEFNDQSSDGIICTQQRYHTMLMKDTMKPSIKLREDFCITRSSNSFGNHHHTEGYIHVYKEVKGDTKHLNNPMGKNWANAGLTNQKKKKQENKTELPRVMSDV</sequence>
<evidence type="ECO:0000256" key="1">
    <source>
        <dbReference type="SAM" id="MobiDB-lite"/>
    </source>
</evidence>
<reference evidence="2" key="1">
    <citation type="journal article" date="2012" name="Proc. Natl. Acad. Sci. U.S.A.">
        <title>Antigenic diversity is generated by distinct evolutionary mechanisms in African trypanosome species.</title>
        <authorList>
            <person name="Jackson A.P."/>
            <person name="Berry A."/>
            <person name="Aslett M."/>
            <person name="Allison H.C."/>
            <person name="Burton P."/>
            <person name="Vavrova-Anderson J."/>
            <person name="Brown R."/>
            <person name="Browne H."/>
            <person name="Corton N."/>
            <person name="Hauser H."/>
            <person name="Gamble J."/>
            <person name="Gilderthorp R."/>
            <person name="Marcello L."/>
            <person name="McQuillan J."/>
            <person name="Otto T.D."/>
            <person name="Quail M.A."/>
            <person name="Sanders M.J."/>
            <person name="van Tonder A."/>
            <person name="Ginger M.L."/>
            <person name="Field M.C."/>
            <person name="Barry J.D."/>
            <person name="Hertz-Fowler C."/>
            <person name="Berriman M."/>
        </authorList>
    </citation>
    <scope>NUCLEOTIDE SEQUENCE</scope>
    <source>
        <strain evidence="2">Y486</strain>
    </source>
</reference>
<feature type="region of interest" description="Disordered" evidence="1">
    <location>
        <begin position="93"/>
        <end position="126"/>
    </location>
</feature>
<evidence type="ECO:0000313" key="2">
    <source>
        <dbReference type="EMBL" id="CCC47865.1"/>
    </source>
</evidence>
<organism evidence="2">
    <name type="scientific">Trypanosoma vivax (strain Y486)</name>
    <dbReference type="NCBI Taxonomy" id="1055687"/>
    <lineage>
        <taxon>Eukaryota</taxon>
        <taxon>Discoba</taxon>
        <taxon>Euglenozoa</taxon>
        <taxon>Kinetoplastea</taxon>
        <taxon>Metakinetoplastina</taxon>
        <taxon>Trypanosomatida</taxon>
        <taxon>Trypanosomatidae</taxon>
        <taxon>Trypanosoma</taxon>
        <taxon>Duttonella</taxon>
    </lineage>
</organism>
<name>G0TV99_TRYVY</name>
<protein>
    <submittedName>
        <fullName evidence="2">Uncharacterized protein</fullName>
    </submittedName>
</protein>